<evidence type="ECO:0000256" key="3">
    <source>
        <dbReference type="SAM" id="MobiDB-lite"/>
    </source>
</evidence>
<dbReference type="GO" id="GO:0021986">
    <property type="term" value="P:habenula development"/>
    <property type="evidence" value="ECO:0007669"/>
    <property type="project" value="Ensembl"/>
</dbReference>
<keyword evidence="6" id="KW-1185">Reference proteome</keyword>
<dbReference type="GO" id="GO:0048918">
    <property type="term" value="P:posterior lateral line nerve development"/>
    <property type="evidence" value="ECO:0007669"/>
    <property type="project" value="Ensembl"/>
</dbReference>
<feature type="compositionally biased region" description="Low complexity" evidence="3">
    <location>
        <begin position="136"/>
        <end position="160"/>
    </location>
</feature>
<dbReference type="STRING" id="109280.ENSHCOP00000026450"/>
<evidence type="ECO:0000259" key="4">
    <source>
        <dbReference type="PROSITE" id="PS50888"/>
    </source>
</evidence>
<dbReference type="GO" id="GO:0021516">
    <property type="term" value="P:dorsal spinal cord development"/>
    <property type="evidence" value="ECO:0007669"/>
    <property type="project" value="Ensembl"/>
</dbReference>
<dbReference type="Proteomes" id="UP000264820">
    <property type="component" value="Unplaced"/>
</dbReference>
<dbReference type="GO" id="GO:0071698">
    <property type="term" value="P:olfactory placode development"/>
    <property type="evidence" value="ECO:0007669"/>
    <property type="project" value="Ensembl"/>
</dbReference>
<dbReference type="GeneTree" id="ENSGT00940000167363"/>
<dbReference type="GO" id="GO:0048884">
    <property type="term" value="P:neuromast development"/>
    <property type="evidence" value="ECO:0007669"/>
    <property type="project" value="Ensembl"/>
</dbReference>
<dbReference type="GO" id="GO:0007413">
    <property type="term" value="P:axonal fasciculation"/>
    <property type="evidence" value="ECO:0007669"/>
    <property type="project" value="Ensembl"/>
</dbReference>
<feature type="compositionally biased region" description="Gly residues" evidence="3">
    <location>
        <begin position="124"/>
        <end position="135"/>
    </location>
</feature>
<proteinExistence type="predicted"/>
<dbReference type="SMART" id="SM00353">
    <property type="entry name" value="HLH"/>
    <property type="match status" value="1"/>
</dbReference>
<dbReference type="GO" id="GO:0045944">
    <property type="term" value="P:positive regulation of transcription by RNA polymerase II"/>
    <property type="evidence" value="ECO:0007669"/>
    <property type="project" value="TreeGrafter"/>
</dbReference>
<accession>A0A3Q2Z3X8</accession>
<dbReference type="GO" id="GO:0048935">
    <property type="term" value="P:peripheral nervous system neuron development"/>
    <property type="evidence" value="ECO:0007669"/>
    <property type="project" value="Ensembl"/>
</dbReference>
<dbReference type="GO" id="GO:0070888">
    <property type="term" value="F:E-box binding"/>
    <property type="evidence" value="ECO:0007669"/>
    <property type="project" value="TreeGrafter"/>
</dbReference>
<sequence length="160" mass="17027">MSCGDDDDDDSRASTPPPPPPPPEPQKKRRRRGGRARGEAAVRVVRKSRRLKANDRERNRMHNLNGALDRLRRVLPALPDESKLTKIETLRLAHNYIWALAETLRMADRGGAPRGGPPRDGHPGDGPGPGCGSGSGWFSCGASPPSSSSSSSSSSSPASS</sequence>
<dbReference type="InterPro" id="IPR036638">
    <property type="entry name" value="HLH_DNA-bd_sf"/>
</dbReference>
<dbReference type="GO" id="GO:0050768">
    <property type="term" value="P:negative regulation of neurogenesis"/>
    <property type="evidence" value="ECO:0007669"/>
    <property type="project" value="Ensembl"/>
</dbReference>
<organism evidence="5 6">
    <name type="scientific">Hippocampus comes</name>
    <name type="common">Tiger tail seahorse</name>
    <dbReference type="NCBI Taxonomy" id="109280"/>
    <lineage>
        <taxon>Eukaryota</taxon>
        <taxon>Metazoa</taxon>
        <taxon>Chordata</taxon>
        <taxon>Craniata</taxon>
        <taxon>Vertebrata</taxon>
        <taxon>Euteleostomi</taxon>
        <taxon>Actinopterygii</taxon>
        <taxon>Neopterygii</taxon>
        <taxon>Teleostei</taxon>
        <taxon>Neoteleostei</taxon>
        <taxon>Acanthomorphata</taxon>
        <taxon>Syngnathiaria</taxon>
        <taxon>Syngnathiformes</taxon>
        <taxon>Syngnathoidei</taxon>
        <taxon>Syngnathidae</taxon>
        <taxon>Hippocampus</taxon>
    </lineage>
</organism>
<dbReference type="GO" id="GO:0021575">
    <property type="term" value="P:hindbrain morphogenesis"/>
    <property type="evidence" value="ECO:0007669"/>
    <property type="project" value="Ensembl"/>
</dbReference>
<feature type="domain" description="BHLH" evidence="4">
    <location>
        <begin position="48"/>
        <end position="100"/>
    </location>
</feature>
<evidence type="ECO:0000256" key="1">
    <source>
        <dbReference type="ARBA" id="ARBA00023015"/>
    </source>
</evidence>
<dbReference type="InterPro" id="IPR011598">
    <property type="entry name" value="bHLH_dom"/>
</dbReference>
<dbReference type="GO" id="GO:0021884">
    <property type="term" value="P:forebrain neuron development"/>
    <property type="evidence" value="ECO:0007669"/>
    <property type="project" value="Ensembl"/>
</dbReference>
<dbReference type="GO" id="GO:0046983">
    <property type="term" value="F:protein dimerization activity"/>
    <property type="evidence" value="ECO:0007669"/>
    <property type="project" value="InterPro"/>
</dbReference>
<name>A0A3Q2Z3X8_HIPCM</name>
<dbReference type="PROSITE" id="PS50888">
    <property type="entry name" value="BHLH"/>
    <property type="match status" value="1"/>
</dbReference>
<dbReference type="Ensembl" id="ENSHCOT00000021635.1">
    <property type="protein sequence ID" value="ENSHCOP00000026450.1"/>
    <property type="gene ID" value="ENSHCOG00000017404.1"/>
</dbReference>
<reference evidence="5" key="1">
    <citation type="submission" date="2025-08" db="UniProtKB">
        <authorList>
            <consortium name="Ensembl"/>
        </authorList>
    </citation>
    <scope>IDENTIFICATION</scope>
</reference>
<dbReference type="GO" id="GO:0005634">
    <property type="term" value="C:nucleus"/>
    <property type="evidence" value="ECO:0007669"/>
    <property type="project" value="TreeGrafter"/>
</dbReference>
<feature type="region of interest" description="Disordered" evidence="3">
    <location>
        <begin position="108"/>
        <end position="160"/>
    </location>
</feature>
<protein>
    <submittedName>
        <fullName evidence="5">Neurogenin 1</fullName>
    </submittedName>
</protein>
<dbReference type="GO" id="GO:0000981">
    <property type="term" value="F:DNA-binding transcription factor activity, RNA polymerase II-specific"/>
    <property type="evidence" value="ECO:0007669"/>
    <property type="project" value="TreeGrafter"/>
</dbReference>
<dbReference type="AlphaFoldDB" id="A0A3Q2Z3X8"/>
<dbReference type="GO" id="GO:0031103">
    <property type="term" value="P:axon regeneration"/>
    <property type="evidence" value="ECO:0007669"/>
    <property type="project" value="Ensembl"/>
</dbReference>
<evidence type="ECO:0000313" key="6">
    <source>
        <dbReference type="Proteomes" id="UP000264820"/>
    </source>
</evidence>
<keyword evidence="2" id="KW-0804">Transcription</keyword>
<reference evidence="5" key="2">
    <citation type="submission" date="2025-09" db="UniProtKB">
        <authorList>
            <consortium name="Ensembl"/>
        </authorList>
    </citation>
    <scope>IDENTIFICATION</scope>
</reference>
<dbReference type="Pfam" id="PF00010">
    <property type="entry name" value="HLH"/>
    <property type="match status" value="1"/>
</dbReference>
<dbReference type="GO" id="GO:0021772">
    <property type="term" value="P:olfactory bulb development"/>
    <property type="evidence" value="ECO:0007669"/>
    <property type="project" value="Ensembl"/>
</dbReference>
<dbReference type="Gene3D" id="4.10.280.10">
    <property type="entry name" value="Helix-loop-helix DNA-binding domain"/>
    <property type="match status" value="1"/>
</dbReference>
<feature type="region of interest" description="Disordered" evidence="3">
    <location>
        <begin position="1"/>
        <end position="65"/>
    </location>
</feature>
<dbReference type="SUPFAM" id="SSF47459">
    <property type="entry name" value="HLH, helix-loop-helix DNA-binding domain"/>
    <property type="match status" value="1"/>
</dbReference>
<evidence type="ECO:0000256" key="2">
    <source>
        <dbReference type="ARBA" id="ARBA00023163"/>
    </source>
</evidence>
<dbReference type="GO" id="GO:0048909">
    <property type="term" value="P:anterior lateral line nerve development"/>
    <property type="evidence" value="ECO:0007669"/>
    <property type="project" value="Ensembl"/>
</dbReference>
<dbReference type="InterPro" id="IPR050359">
    <property type="entry name" value="bHLH_transcription_factors"/>
</dbReference>
<feature type="compositionally biased region" description="Pro residues" evidence="3">
    <location>
        <begin position="15"/>
        <end position="24"/>
    </location>
</feature>
<keyword evidence="1" id="KW-0805">Transcription regulation</keyword>
<dbReference type="OMA" id="CATDMGQ"/>
<feature type="compositionally biased region" description="Acidic residues" evidence="3">
    <location>
        <begin position="1"/>
        <end position="10"/>
    </location>
</feature>
<dbReference type="CDD" id="cd11428">
    <property type="entry name" value="bHLH_TS_NGN"/>
    <property type="match status" value="1"/>
</dbReference>
<evidence type="ECO:0000313" key="5">
    <source>
        <dbReference type="Ensembl" id="ENSHCOP00000026450.1"/>
    </source>
</evidence>
<dbReference type="PANTHER" id="PTHR19290:SF171">
    <property type="entry name" value="NEUROGENIN-2"/>
    <property type="match status" value="1"/>
</dbReference>
<dbReference type="PANTHER" id="PTHR19290">
    <property type="entry name" value="BASIC HELIX-LOOP-HELIX PROTEIN NEUROGENIN-RELATED"/>
    <property type="match status" value="1"/>
</dbReference>